<comment type="caution">
    <text evidence="1">The sequence shown here is derived from an EMBL/GenBank/DDBJ whole genome shotgun (WGS) entry which is preliminary data.</text>
</comment>
<dbReference type="AlphaFoldDB" id="A0A6G0SXQ9"/>
<reference evidence="1 2" key="1">
    <citation type="submission" date="2019-08" db="EMBL/GenBank/DDBJ databases">
        <title>The genome of the soybean aphid Biotype 1, its phylome, world population structure and adaptation to the North American continent.</title>
        <authorList>
            <person name="Giordano R."/>
            <person name="Donthu R.K."/>
            <person name="Hernandez A.G."/>
            <person name="Wright C.L."/>
            <person name="Zimin A.V."/>
        </authorList>
    </citation>
    <scope>NUCLEOTIDE SEQUENCE [LARGE SCALE GENOMIC DNA]</scope>
    <source>
        <tissue evidence="1">Whole aphids</tissue>
    </source>
</reference>
<sequence>MMHLRCYCTFSNSCPNLQQQQQGHLVSPRRRQLDVNKRHTTIYKGARRPATADVPKLSTTEHFHDTQPLILMITYSSLLLFGHLFSATVVSLVQTQLEVPSSGMCNVMARARFISHITTYRGERTLAIESHLQQGCRVVLSGSNLLRIHEMQWAISESFSCKSNVTRCAVMVQIDQIATYLSTNAYANKSSTTEEISTATHNIHPDLHALNIFPNSENSLVNQIKLYANKQLAMCWTTNIQNNEIDYILSNDGAGDIEELIGFHENERPAMYTY</sequence>
<gene>
    <name evidence="1" type="ORF">AGLY_016569</name>
</gene>
<evidence type="ECO:0000313" key="2">
    <source>
        <dbReference type="Proteomes" id="UP000475862"/>
    </source>
</evidence>
<dbReference type="OrthoDB" id="6585960at2759"/>
<organism evidence="1 2">
    <name type="scientific">Aphis glycines</name>
    <name type="common">Soybean aphid</name>
    <dbReference type="NCBI Taxonomy" id="307491"/>
    <lineage>
        <taxon>Eukaryota</taxon>
        <taxon>Metazoa</taxon>
        <taxon>Ecdysozoa</taxon>
        <taxon>Arthropoda</taxon>
        <taxon>Hexapoda</taxon>
        <taxon>Insecta</taxon>
        <taxon>Pterygota</taxon>
        <taxon>Neoptera</taxon>
        <taxon>Paraneoptera</taxon>
        <taxon>Hemiptera</taxon>
        <taxon>Sternorrhyncha</taxon>
        <taxon>Aphidomorpha</taxon>
        <taxon>Aphidoidea</taxon>
        <taxon>Aphididae</taxon>
        <taxon>Aphidini</taxon>
        <taxon>Aphis</taxon>
        <taxon>Aphis</taxon>
    </lineage>
</organism>
<name>A0A6G0SXQ9_APHGL</name>
<proteinExistence type="predicted"/>
<dbReference type="Proteomes" id="UP000475862">
    <property type="component" value="Unassembled WGS sequence"/>
</dbReference>
<evidence type="ECO:0000313" key="1">
    <source>
        <dbReference type="EMBL" id="KAE9522938.1"/>
    </source>
</evidence>
<keyword evidence="2" id="KW-1185">Reference proteome</keyword>
<protein>
    <submittedName>
        <fullName evidence="1">Uncharacterized protein</fullName>
    </submittedName>
</protein>
<accession>A0A6G0SXQ9</accession>
<dbReference type="EMBL" id="VYZN01000468">
    <property type="protein sequence ID" value="KAE9522938.1"/>
    <property type="molecule type" value="Genomic_DNA"/>
</dbReference>